<organism evidence="1 2">
    <name type="scientific">Lindgomyces ingoldianus</name>
    <dbReference type="NCBI Taxonomy" id="673940"/>
    <lineage>
        <taxon>Eukaryota</taxon>
        <taxon>Fungi</taxon>
        <taxon>Dikarya</taxon>
        <taxon>Ascomycota</taxon>
        <taxon>Pezizomycotina</taxon>
        <taxon>Dothideomycetes</taxon>
        <taxon>Pleosporomycetidae</taxon>
        <taxon>Pleosporales</taxon>
        <taxon>Lindgomycetaceae</taxon>
        <taxon>Lindgomyces</taxon>
    </lineage>
</organism>
<dbReference type="EMBL" id="MU003522">
    <property type="protein sequence ID" value="KAF2466905.1"/>
    <property type="molecule type" value="Genomic_DNA"/>
</dbReference>
<accession>A0ACB6QJ35</accession>
<dbReference type="Proteomes" id="UP000799755">
    <property type="component" value="Unassembled WGS sequence"/>
</dbReference>
<comment type="caution">
    <text evidence="1">The sequence shown here is derived from an EMBL/GenBank/DDBJ whole genome shotgun (WGS) entry which is preliminary data.</text>
</comment>
<name>A0ACB6QJ35_9PLEO</name>
<sequence>MAWAHTTRLPILIWCLWAFPFTIWDTLYLLLRPHSLPGQKWHDSYFSHVFAIWASVDHIYGEEGWRNKSGFVLAQSAINVTEATLYMVYIWIILRSGSQISASKWRIGGRTGAWAVLVGEVAGCVTATKTAMYFMRECFSGFKYTGHNDWRPFLVTWGGMNLLYISTSMYMIWTFSNDILNGLERASMANSRESQPSKYKKGG</sequence>
<reference evidence="1" key="1">
    <citation type="journal article" date="2020" name="Stud. Mycol.">
        <title>101 Dothideomycetes genomes: a test case for predicting lifestyles and emergence of pathogens.</title>
        <authorList>
            <person name="Haridas S."/>
            <person name="Albert R."/>
            <person name="Binder M."/>
            <person name="Bloem J."/>
            <person name="Labutti K."/>
            <person name="Salamov A."/>
            <person name="Andreopoulos B."/>
            <person name="Baker S."/>
            <person name="Barry K."/>
            <person name="Bills G."/>
            <person name="Bluhm B."/>
            <person name="Cannon C."/>
            <person name="Castanera R."/>
            <person name="Culley D."/>
            <person name="Daum C."/>
            <person name="Ezra D."/>
            <person name="Gonzalez J."/>
            <person name="Henrissat B."/>
            <person name="Kuo A."/>
            <person name="Liang C."/>
            <person name="Lipzen A."/>
            <person name="Lutzoni F."/>
            <person name="Magnuson J."/>
            <person name="Mondo S."/>
            <person name="Nolan M."/>
            <person name="Ohm R."/>
            <person name="Pangilinan J."/>
            <person name="Park H.-J."/>
            <person name="Ramirez L."/>
            <person name="Alfaro M."/>
            <person name="Sun H."/>
            <person name="Tritt A."/>
            <person name="Yoshinaga Y."/>
            <person name="Zwiers L.-H."/>
            <person name="Turgeon B."/>
            <person name="Goodwin S."/>
            <person name="Spatafora J."/>
            <person name="Crous P."/>
            <person name="Grigoriev I."/>
        </authorList>
    </citation>
    <scope>NUCLEOTIDE SEQUENCE</scope>
    <source>
        <strain evidence="1">ATCC 200398</strain>
    </source>
</reference>
<gene>
    <name evidence="1" type="ORF">BDR25DRAFT_305769</name>
</gene>
<evidence type="ECO:0000313" key="1">
    <source>
        <dbReference type="EMBL" id="KAF2466905.1"/>
    </source>
</evidence>
<proteinExistence type="predicted"/>
<evidence type="ECO:0000313" key="2">
    <source>
        <dbReference type="Proteomes" id="UP000799755"/>
    </source>
</evidence>
<protein>
    <submittedName>
        <fullName evidence="1">Uncharacterized protein</fullName>
    </submittedName>
</protein>
<keyword evidence="2" id="KW-1185">Reference proteome</keyword>